<protein>
    <submittedName>
        <fullName evidence="2">Uncharacterized protein LOC100902291</fullName>
    </submittedName>
</protein>
<evidence type="ECO:0000313" key="2">
    <source>
        <dbReference type="RefSeq" id="XP_003737731.1"/>
    </source>
</evidence>
<dbReference type="RefSeq" id="XP_003737731.1">
    <property type="nucleotide sequence ID" value="XM_003737683.2"/>
</dbReference>
<keyword evidence="1" id="KW-1185">Reference proteome</keyword>
<dbReference type="GeneID" id="100902291"/>
<dbReference type="Proteomes" id="UP000694867">
    <property type="component" value="Unplaced"/>
</dbReference>
<dbReference type="KEGG" id="goe:100902291"/>
<evidence type="ECO:0000313" key="1">
    <source>
        <dbReference type="Proteomes" id="UP000694867"/>
    </source>
</evidence>
<name>A0AAJ6VV68_9ACAR</name>
<accession>A0AAJ6VV68</accession>
<gene>
    <name evidence="2" type="primary">LOC100902291</name>
</gene>
<sequence length="134" mass="14942">MDYLSLDTINLTSGSSSTSDKSTSDIDQSQEDVLFDAAGVWTTATQKAVVTSLQLPVHQLPRRSSPLPSINGDEIQDPNLSKICPSIPTTGHWNVWNTSILQCFYFYCCLYHDYARKMRTDHETSKTCSKSTLS</sequence>
<dbReference type="AlphaFoldDB" id="A0AAJ6VV68"/>
<organism evidence="1 2">
    <name type="scientific">Galendromus occidentalis</name>
    <name type="common">western predatory mite</name>
    <dbReference type="NCBI Taxonomy" id="34638"/>
    <lineage>
        <taxon>Eukaryota</taxon>
        <taxon>Metazoa</taxon>
        <taxon>Ecdysozoa</taxon>
        <taxon>Arthropoda</taxon>
        <taxon>Chelicerata</taxon>
        <taxon>Arachnida</taxon>
        <taxon>Acari</taxon>
        <taxon>Parasitiformes</taxon>
        <taxon>Mesostigmata</taxon>
        <taxon>Gamasina</taxon>
        <taxon>Phytoseioidea</taxon>
        <taxon>Phytoseiidae</taxon>
        <taxon>Typhlodrominae</taxon>
        <taxon>Galendromus</taxon>
    </lineage>
</organism>
<proteinExistence type="predicted"/>
<reference evidence="2" key="1">
    <citation type="submission" date="2025-08" db="UniProtKB">
        <authorList>
            <consortium name="RefSeq"/>
        </authorList>
    </citation>
    <scope>IDENTIFICATION</scope>
</reference>